<dbReference type="GO" id="GO:0046872">
    <property type="term" value="F:metal ion binding"/>
    <property type="evidence" value="ECO:0007669"/>
    <property type="project" value="UniProtKB-KW"/>
</dbReference>
<evidence type="ECO:0000256" key="5">
    <source>
        <dbReference type="ARBA" id="ARBA00022617"/>
    </source>
</evidence>
<dbReference type="AlphaFoldDB" id="E2AH95"/>
<evidence type="ECO:0000256" key="3">
    <source>
        <dbReference type="ARBA" id="ARBA00006488"/>
    </source>
</evidence>
<dbReference type="InterPro" id="IPR036909">
    <property type="entry name" value="Cyt_c-like_dom_sf"/>
</dbReference>
<evidence type="ECO:0000256" key="1">
    <source>
        <dbReference type="ARBA" id="ARBA00002555"/>
    </source>
</evidence>
<dbReference type="GO" id="GO:0005758">
    <property type="term" value="C:mitochondrial intermembrane space"/>
    <property type="evidence" value="ECO:0007669"/>
    <property type="project" value="UniProtKB-SubCell"/>
</dbReference>
<evidence type="ECO:0000256" key="6">
    <source>
        <dbReference type="ARBA" id="ARBA00022723"/>
    </source>
</evidence>
<evidence type="ECO:0000313" key="14">
    <source>
        <dbReference type="Proteomes" id="UP000000311"/>
    </source>
</evidence>
<keyword evidence="11" id="KW-0679">Respiratory chain</keyword>
<dbReference type="EMBL" id="GL439483">
    <property type="protein sequence ID" value="EFN67212.1"/>
    <property type="molecule type" value="Genomic_DNA"/>
</dbReference>
<comment type="subcellular location">
    <subcellularLocation>
        <location evidence="2">Mitochondrion intermembrane space</location>
    </subcellularLocation>
</comment>
<dbReference type="InParanoid" id="E2AH95"/>
<dbReference type="KEGG" id="cfo:105252386"/>
<comment type="function">
    <text evidence="1 11">Electron carrier protein. The oxidized form of the cytochrome c heme group can accept an electron from the heme group of the cytochrome c1 subunit of cytochrome reductase. Cytochrome c then transfers this electron to the cytochrome oxidase complex, the final protein carrier in the mitochondrial electron-transport chain.</text>
</comment>
<evidence type="ECO:0000256" key="4">
    <source>
        <dbReference type="ARBA" id="ARBA00022448"/>
    </source>
</evidence>
<keyword evidence="5 9" id="KW-0349">Heme</keyword>
<dbReference type="Pfam" id="PF00034">
    <property type="entry name" value="Cytochrom_C"/>
    <property type="match status" value="1"/>
</dbReference>
<comment type="PTM">
    <text evidence="11">Binds 1 heme group per subunit.</text>
</comment>
<name>E2AH95_CAMFO</name>
<evidence type="ECO:0000256" key="9">
    <source>
        <dbReference type="PROSITE-ProRule" id="PRU00433"/>
    </source>
</evidence>
<evidence type="ECO:0000313" key="13">
    <source>
        <dbReference type="EMBL" id="EFN67212.1"/>
    </source>
</evidence>
<dbReference type="InterPro" id="IPR009056">
    <property type="entry name" value="Cyt_c-like_dom"/>
</dbReference>
<comment type="similarity">
    <text evidence="3 10">Belongs to the cytochrome c family.</text>
</comment>
<dbReference type="OMA" id="FFNHNCA"/>
<proteinExistence type="inferred from homology"/>
<keyword evidence="8 9" id="KW-0408">Iron</keyword>
<evidence type="ECO:0000256" key="2">
    <source>
        <dbReference type="ARBA" id="ARBA00004569"/>
    </source>
</evidence>
<reference evidence="13 14" key="1">
    <citation type="journal article" date="2010" name="Science">
        <title>Genomic comparison of the ants Camponotus floridanus and Harpegnathos saltator.</title>
        <authorList>
            <person name="Bonasio R."/>
            <person name="Zhang G."/>
            <person name="Ye C."/>
            <person name="Mutti N.S."/>
            <person name="Fang X."/>
            <person name="Qin N."/>
            <person name="Donahue G."/>
            <person name="Yang P."/>
            <person name="Li Q."/>
            <person name="Li C."/>
            <person name="Zhang P."/>
            <person name="Huang Z."/>
            <person name="Berger S.L."/>
            <person name="Reinberg D."/>
            <person name="Wang J."/>
            <person name="Liebig J."/>
        </authorList>
    </citation>
    <scope>NUCLEOTIDE SEQUENCE [LARGE SCALE GENOMIC DNA]</scope>
    <source>
        <strain evidence="14">C129</strain>
    </source>
</reference>
<dbReference type="PROSITE" id="PS51007">
    <property type="entry name" value="CYTC"/>
    <property type="match status" value="1"/>
</dbReference>
<dbReference type="PRINTS" id="PR00604">
    <property type="entry name" value="CYTCHRMECIAB"/>
</dbReference>
<keyword evidence="6 9" id="KW-0479">Metal-binding</keyword>
<keyword evidence="7 11" id="KW-0249">Electron transport</keyword>
<dbReference type="STRING" id="104421.E2AH95"/>
<dbReference type="PANTHER" id="PTHR11961">
    <property type="entry name" value="CYTOCHROME C"/>
    <property type="match status" value="1"/>
</dbReference>
<dbReference type="GO" id="GO:0020037">
    <property type="term" value="F:heme binding"/>
    <property type="evidence" value="ECO:0007669"/>
    <property type="project" value="InterPro"/>
</dbReference>
<dbReference type="Gene3D" id="1.10.760.10">
    <property type="entry name" value="Cytochrome c-like domain"/>
    <property type="match status" value="1"/>
</dbReference>
<dbReference type="InterPro" id="IPR002327">
    <property type="entry name" value="Cyt_c_1A/1B"/>
</dbReference>
<keyword evidence="4 11" id="KW-0813">Transport</keyword>
<feature type="domain" description="Cytochrome c" evidence="12">
    <location>
        <begin position="2"/>
        <end position="103"/>
    </location>
</feature>
<accession>E2AH95</accession>
<evidence type="ECO:0000259" key="12">
    <source>
        <dbReference type="PROSITE" id="PS51007"/>
    </source>
</evidence>
<dbReference type="FunFam" id="1.10.760.10:FF:000001">
    <property type="entry name" value="Cytochrome c iso-1"/>
    <property type="match status" value="1"/>
</dbReference>
<protein>
    <submittedName>
        <fullName evidence="13">Cytochrome c</fullName>
    </submittedName>
</protein>
<evidence type="ECO:0000256" key="7">
    <source>
        <dbReference type="ARBA" id="ARBA00022982"/>
    </source>
</evidence>
<dbReference type="OrthoDB" id="449280at2759"/>
<evidence type="ECO:0000256" key="11">
    <source>
        <dbReference type="RuleBase" id="RU004427"/>
    </source>
</evidence>
<keyword evidence="11" id="KW-0496">Mitochondrion</keyword>
<organism evidence="14">
    <name type="scientific">Camponotus floridanus</name>
    <name type="common">Florida carpenter ant</name>
    <dbReference type="NCBI Taxonomy" id="104421"/>
    <lineage>
        <taxon>Eukaryota</taxon>
        <taxon>Metazoa</taxon>
        <taxon>Ecdysozoa</taxon>
        <taxon>Arthropoda</taxon>
        <taxon>Hexapoda</taxon>
        <taxon>Insecta</taxon>
        <taxon>Pterygota</taxon>
        <taxon>Neoptera</taxon>
        <taxon>Endopterygota</taxon>
        <taxon>Hymenoptera</taxon>
        <taxon>Apocrita</taxon>
        <taxon>Aculeata</taxon>
        <taxon>Formicoidea</taxon>
        <taxon>Formicidae</taxon>
        <taxon>Formicinae</taxon>
        <taxon>Camponotus</taxon>
    </lineage>
</organism>
<dbReference type="GO" id="GO:0009055">
    <property type="term" value="F:electron transfer activity"/>
    <property type="evidence" value="ECO:0007669"/>
    <property type="project" value="InterPro"/>
</dbReference>
<dbReference type="SUPFAM" id="SSF46626">
    <property type="entry name" value="Cytochrome c"/>
    <property type="match status" value="1"/>
</dbReference>
<keyword evidence="14" id="KW-1185">Reference proteome</keyword>
<dbReference type="Proteomes" id="UP000000311">
    <property type="component" value="Unassembled WGS sequence"/>
</dbReference>
<sequence>MGDPINGKKLFIKMCASCHTTEKSDKHKIGPNLHGIIGKISGTAPGFNFTETMKEKAVVWDEKSLNDYLEFPKKFVPGTKKAFHGIKKAEDRRDLIAFLATLK</sequence>
<gene>
    <name evidence="13" type="ORF">EAG_09084</name>
</gene>
<evidence type="ECO:0000256" key="10">
    <source>
        <dbReference type="RuleBase" id="RU004426"/>
    </source>
</evidence>
<evidence type="ECO:0000256" key="8">
    <source>
        <dbReference type="ARBA" id="ARBA00023004"/>
    </source>
</evidence>